<reference evidence="2 3" key="2">
    <citation type="submission" date="2018-11" db="EMBL/GenBank/DDBJ databases">
        <authorList>
            <consortium name="Pathogen Informatics"/>
        </authorList>
    </citation>
    <scope>NUCLEOTIDE SEQUENCE [LARGE SCALE GENOMIC DNA]</scope>
    <source>
        <strain evidence="2 3">Egypt</strain>
    </source>
</reference>
<evidence type="ECO:0000313" key="2">
    <source>
        <dbReference type="EMBL" id="VDP67651.1"/>
    </source>
</evidence>
<dbReference type="Proteomes" id="UP000272942">
    <property type="component" value="Unassembled WGS sequence"/>
</dbReference>
<evidence type="ECO:0000313" key="4">
    <source>
        <dbReference type="WBParaSite" id="ECPE_0000286401-mRNA-1"/>
    </source>
</evidence>
<reference evidence="4" key="1">
    <citation type="submission" date="2016-06" db="UniProtKB">
        <authorList>
            <consortium name="WormBaseParasite"/>
        </authorList>
    </citation>
    <scope>IDENTIFICATION</scope>
</reference>
<name>A0A183A7C6_9TREM</name>
<evidence type="ECO:0000256" key="1">
    <source>
        <dbReference type="SAM" id="MobiDB-lite"/>
    </source>
</evidence>
<proteinExistence type="predicted"/>
<evidence type="ECO:0000313" key="3">
    <source>
        <dbReference type="Proteomes" id="UP000272942"/>
    </source>
</evidence>
<protein>
    <submittedName>
        <fullName evidence="2 4">Uncharacterized protein</fullName>
    </submittedName>
</protein>
<dbReference type="EMBL" id="UZAN01039907">
    <property type="protein sequence ID" value="VDP67651.1"/>
    <property type="molecule type" value="Genomic_DNA"/>
</dbReference>
<dbReference type="WBParaSite" id="ECPE_0000286401-mRNA-1">
    <property type="protein sequence ID" value="ECPE_0000286401-mRNA-1"/>
    <property type="gene ID" value="ECPE_0000286401"/>
</dbReference>
<sequence>MKLRCISPYDDDAEEEDKEDAAAAAAADDDDNDCIMRSTLTMSVWRCGTECEAKQHRQQQQQQHQQPLINCPINQIISLG</sequence>
<gene>
    <name evidence="2" type="ORF">ECPE_LOCUS2861</name>
</gene>
<accession>A0A183A7C6</accession>
<feature type="compositionally biased region" description="Acidic residues" evidence="1">
    <location>
        <begin position="9"/>
        <end position="19"/>
    </location>
</feature>
<dbReference type="AlphaFoldDB" id="A0A183A7C6"/>
<keyword evidence="3" id="KW-1185">Reference proteome</keyword>
<organism evidence="4">
    <name type="scientific">Echinostoma caproni</name>
    <dbReference type="NCBI Taxonomy" id="27848"/>
    <lineage>
        <taxon>Eukaryota</taxon>
        <taxon>Metazoa</taxon>
        <taxon>Spiralia</taxon>
        <taxon>Lophotrochozoa</taxon>
        <taxon>Platyhelminthes</taxon>
        <taxon>Trematoda</taxon>
        <taxon>Digenea</taxon>
        <taxon>Plagiorchiida</taxon>
        <taxon>Echinostomata</taxon>
        <taxon>Echinostomatoidea</taxon>
        <taxon>Echinostomatidae</taxon>
        <taxon>Echinostoma</taxon>
    </lineage>
</organism>
<feature type="region of interest" description="Disordered" evidence="1">
    <location>
        <begin position="1"/>
        <end position="29"/>
    </location>
</feature>